<keyword evidence="5" id="KW-1185">Reference proteome</keyword>
<dbReference type="SUPFAM" id="SSF49899">
    <property type="entry name" value="Concanavalin A-like lectins/glucanases"/>
    <property type="match status" value="1"/>
</dbReference>
<proteinExistence type="predicted"/>
<gene>
    <name evidence="4" type="ORF">CGZ94_15155</name>
</gene>
<dbReference type="InterPro" id="IPR013207">
    <property type="entry name" value="LGFP"/>
</dbReference>
<dbReference type="EMBL" id="NMVO01000015">
    <property type="protein sequence ID" value="OYO11746.1"/>
    <property type="molecule type" value="Genomic_DNA"/>
</dbReference>
<keyword evidence="2" id="KW-0732">Signal</keyword>
<dbReference type="InterPro" id="IPR000757">
    <property type="entry name" value="Beta-glucanase-like"/>
</dbReference>
<evidence type="ECO:0000313" key="5">
    <source>
        <dbReference type="Proteomes" id="UP000215896"/>
    </source>
</evidence>
<dbReference type="OrthoDB" id="9809583at2"/>
<dbReference type="GO" id="GO:0004553">
    <property type="term" value="F:hydrolase activity, hydrolyzing O-glycosyl compounds"/>
    <property type="evidence" value="ECO:0007669"/>
    <property type="project" value="InterPro"/>
</dbReference>
<feature type="region of interest" description="Disordered" evidence="1">
    <location>
        <begin position="28"/>
        <end position="47"/>
    </location>
</feature>
<dbReference type="Gene3D" id="2.60.120.200">
    <property type="match status" value="1"/>
</dbReference>
<feature type="signal peptide" evidence="2">
    <location>
        <begin position="1"/>
        <end position="27"/>
    </location>
</feature>
<dbReference type="PROSITE" id="PS51762">
    <property type="entry name" value="GH16_2"/>
    <property type="match status" value="1"/>
</dbReference>
<dbReference type="RefSeq" id="WP_094406135.1">
    <property type="nucleotide sequence ID" value="NZ_NMVO01000015.1"/>
</dbReference>
<reference evidence="4 5" key="1">
    <citation type="submission" date="2017-07" db="EMBL/GenBank/DDBJ databases">
        <title>Draft whole genome sequences of clinical Proprionibacteriaceae strains.</title>
        <authorList>
            <person name="Bernier A.-M."/>
            <person name="Bernard K."/>
            <person name="Domingo M.-C."/>
        </authorList>
    </citation>
    <scope>NUCLEOTIDE SEQUENCE [LARGE SCALE GENOMIC DNA]</scope>
    <source>
        <strain evidence="4 5">NML 030167</strain>
    </source>
</reference>
<organism evidence="4 5">
    <name type="scientific">Enemella evansiae</name>
    <dbReference type="NCBI Taxonomy" id="2016499"/>
    <lineage>
        <taxon>Bacteria</taxon>
        <taxon>Bacillati</taxon>
        <taxon>Actinomycetota</taxon>
        <taxon>Actinomycetes</taxon>
        <taxon>Propionibacteriales</taxon>
        <taxon>Propionibacteriaceae</taxon>
        <taxon>Enemella</taxon>
    </lineage>
</organism>
<evidence type="ECO:0000256" key="1">
    <source>
        <dbReference type="SAM" id="MobiDB-lite"/>
    </source>
</evidence>
<dbReference type="Pfam" id="PF08310">
    <property type="entry name" value="LGFP"/>
    <property type="match status" value="4"/>
</dbReference>
<dbReference type="GO" id="GO:0005975">
    <property type="term" value="P:carbohydrate metabolic process"/>
    <property type="evidence" value="ECO:0007669"/>
    <property type="project" value="InterPro"/>
</dbReference>
<evidence type="ECO:0000259" key="3">
    <source>
        <dbReference type="PROSITE" id="PS51762"/>
    </source>
</evidence>
<feature type="chain" id="PRO_5012626298" description="GH16 domain-containing protein" evidence="2">
    <location>
        <begin position="28"/>
        <end position="1030"/>
    </location>
</feature>
<protein>
    <recommendedName>
        <fullName evidence="3">GH16 domain-containing protein</fullName>
    </recommendedName>
</protein>
<dbReference type="AlphaFoldDB" id="A0A255GBG1"/>
<sequence>MTSLLRRIGALTVVILLTLGLAPAAFAAPTPSPTPTAPATPRAITDPVFDDRNSTLTIPDVAGVQYSVDGQQVQPGTIRYTVPFKGLKVVVTAVGVNGTPTPSPSSWTHTFPEVVEPVAPTFDDAAARVQAPSRSGVRYMLDDGSNPPRQLTPGSWNDLSAYRGATVRVYAEPVAASVTLLIGTTEWTHTFPAALQPPTFDDLKATVTIPAVVGVEYLIDGVVTQPGEVNIGPVAFRGKVVTVTGRGANGAAYPAPQTWKHTFPEVVEPAAPVFDDANAKVQTPSRLGVQYVLDDGTAEGKVLIAGSWNDLSAYRGTTVRIFARAPYPSVTLLIGTTEWTHTFPAALEAPTFDDLKSTVTIPAVVGVEYLIDGVVTQPGENYVGPVEFRGKAVTVTARGADGAAYPAPQTWQHTFPEVVEPAAPIFDNANLKVQAPSRLGLRYYVNDQALIPGSWNDMSAYQGQTITVEARAASSVTLLTGTTRWSYTFGYRPDYPITSGDEFNDKGVAKTWKILNENVPSKGKGVNRSDNVTVRDGMLDIRISRHCLATDTEVPSDANKFEGVCPPGTITRYSTGRMNSGFVYGVPKSMEVRAKLDEQHDGLTATAWMHNSQPYCNSTIRNSNLAEFDVMELWATDYITAMTHMVCTNGANHSQGVRMDADLPGTWNTYRVEWDGYAVRYFFNGQQVGGADGVITAARMGLTQQQFVSAINDYQWQVVFGITVPVNGGWAPWVDDGKPFPDRHDLFDYVRYETFDPAACTPYGAIGELARTRPDLGQQTGCETNAAVPGARVQTFQNGRVYWSPDTGANVVKGAILEAYDAAGGDKALGLPLQSEMAVRGGASQRFQNVTMFWSPGTGAHWMRGRILDKYAEMGWENSNIGFPTTDEICGIRDGGCFQRFQGENGHIYWSPATDAHFVRGAIFGRYGAMGWETGSFGYPISDEICGIRDGGCFQRFQGENGHIYWSPASGAWGVQGLIFDHYGRAGWETGRFGYPVGPEECRNLPDARECTQTFQGGRIVWNSRYGLSG</sequence>
<dbReference type="InterPro" id="IPR013320">
    <property type="entry name" value="ConA-like_dom_sf"/>
</dbReference>
<name>A0A255GBG1_9ACTN</name>
<evidence type="ECO:0000256" key="2">
    <source>
        <dbReference type="SAM" id="SignalP"/>
    </source>
</evidence>
<dbReference type="Proteomes" id="UP000215896">
    <property type="component" value="Unassembled WGS sequence"/>
</dbReference>
<accession>A0A255GBG1</accession>
<evidence type="ECO:0000313" key="4">
    <source>
        <dbReference type="EMBL" id="OYO11746.1"/>
    </source>
</evidence>
<feature type="domain" description="GH16" evidence="3">
    <location>
        <begin position="409"/>
        <end position="758"/>
    </location>
</feature>
<comment type="caution">
    <text evidence="4">The sequence shown here is derived from an EMBL/GenBank/DDBJ whole genome shotgun (WGS) entry which is preliminary data.</text>
</comment>
<dbReference type="CDD" id="cd00413">
    <property type="entry name" value="Glyco_hydrolase_16"/>
    <property type="match status" value="1"/>
</dbReference>